<evidence type="ECO:0000256" key="6">
    <source>
        <dbReference type="ARBA" id="ARBA00023136"/>
    </source>
</evidence>
<dbReference type="GO" id="GO:0015483">
    <property type="term" value="F:long-chain fatty acid transporting porin activity"/>
    <property type="evidence" value="ECO:0007669"/>
    <property type="project" value="TreeGrafter"/>
</dbReference>
<feature type="signal peptide" evidence="8">
    <location>
        <begin position="1"/>
        <end position="21"/>
    </location>
</feature>
<organism evidence="9 10">
    <name type="scientific">Xylanibacter ruminicola</name>
    <name type="common">Prevotella ruminicola</name>
    <dbReference type="NCBI Taxonomy" id="839"/>
    <lineage>
        <taxon>Bacteria</taxon>
        <taxon>Pseudomonadati</taxon>
        <taxon>Bacteroidota</taxon>
        <taxon>Bacteroidia</taxon>
        <taxon>Bacteroidales</taxon>
        <taxon>Prevotellaceae</taxon>
        <taxon>Xylanibacter</taxon>
    </lineage>
</organism>
<dbReference type="InterPro" id="IPR005017">
    <property type="entry name" value="OMPP1/FadL/TodX"/>
</dbReference>
<reference evidence="9 10" key="1">
    <citation type="submission" date="2016-10" db="EMBL/GenBank/DDBJ databases">
        <authorList>
            <person name="de Groot N.N."/>
        </authorList>
    </citation>
    <scope>NUCLEOTIDE SEQUENCE [LARGE SCALE GENOMIC DNA]</scope>
    <source>
        <strain evidence="9 10">AR32</strain>
    </source>
</reference>
<keyword evidence="3" id="KW-1134">Transmembrane beta strand</keyword>
<dbReference type="GeneID" id="32573581"/>
<sequence>MKKINVMLVGAILAIATPATAGGILTNTNQSIDFLRNPARDAAIGLDGVYSNPAGVAFLPEGFYLGINWQYAHQTRTIESTNPLFALGKKNNGATVKTFEGVADAPFIPSIQAAYNKGNWSAQFNFSVPGGGGACEFGDGLGSFESVVGSIANQLKPLGANGYDMDGYMQGRQYYFGFQLGAAYKVTKNLSVYGGLRLLYGTATYKAKISNIMVGTEGGYVDFSSFLQGAETTIDGGLSKINAGIAQYEAAGAPVPAELTQQKAQLEGTKQSLNSLQKYSQGVNLLCNQSSVGIAPVIGIDYKFGRFNLAAKYEFKTQIHMKNESTVNEASEIPAVNKFRDSEKIDEDSPAQLAVGAMWNITDDVRLNLGYHHFFDTNVSWYNNTQDLLGGGTNEYLGGAEWDLNDKLTISAGGQLTRYQLTDEYMNDMSFVVNSYSFGFGFNYKVADNITLKAAYFQTNYDHYKREDYPQIGVSDDFTRTNHVLGIGCEMRF</sequence>
<evidence type="ECO:0000313" key="9">
    <source>
        <dbReference type="EMBL" id="SEG02958.1"/>
    </source>
</evidence>
<dbReference type="PANTHER" id="PTHR35093:SF8">
    <property type="entry name" value="OUTER MEMBRANE PROTEIN NMB0088-RELATED"/>
    <property type="match status" value="1"/>
</dbReference>
<evidence type="ECO:0000256" key="1">
    <source>
        <dbReference type="ARBA" id="ARBA00004571"/>
    </source>
</evidence>
<dbReference type="Proteomes" id="UP000236735">
    <property type="component" value="Unassembled WGS sequence"/>
</dbReference>
<dbReference type="RefSeq" id="WP_036909930.1">
    <property type="nucleotide sequence ID" value="NZ_FNUV01000007.1"/>
</dbReference>
<keyword evidence="4" id="KW-0812">Transmembrane</keyword>
<gene>
    <name evidence="9" type="ORF">SAMN05216354_2496</name>
</gene>
<evidence type="ECO:0000256" key="5">
    <source>
        <dbReference type="ARBA" id="ARBA00022729"/>
    </source>
</evidence>
<accession>A0A1H5WU19</accession>
<comment type="subcellular location">
    <subcellularLocation>
        <location evidence="1">Cell outer membrane</location>
        <topology evidence="1">Multi-pass membrane protein</topology>
    </subcellularLocation>
</comment>
<dbReference type="AlphaFoldDB" id="A0A1H5WU19"/>
<protein>
    <submittedName>
        <fullName evidence="9">Long-chain fatty acid transport protein</fullName>
    </submittedName>
</protein>
<name>A0A1H5WU19_XYLRU</name>
<dbReference type="SUPFAM" id="SSF56935">
    <property type="entry name" value="Porins"/>
    <property type="match status" value="1"/>
</dbReference>
<evidence type="ECO:0000313" key="10">
    <source>
        <dbReference type="Proteomes" id="UP000236735"/>
    </source>
</evidence>
<keyword evidence="6" id="KW-0472">Membrane</keyword>
<evidence type="ECO:0000256" key="7">
    <source>
        <dbReference type="ARBA" id="ARBA00023237"/>
    </source>
</evidence>
<proteinExistence type="inferred from homology"/>
<feature type="chain" id="PRO_5009288724" evidence="8">
    <location>
        <begin position="22"/>
        <end position="493"/>
    </location>
</feature>
<evidence type="ECO:0000256" key="3">
    <source>
        <dbReference type="ARBA" id="ARBA00022452"/>
    </source>
</evidence>
<keyword evidence="5 8" id="KW-0732">Signal</keyword>
<dbReference type="EMBL" id="FNUV01000007">
    <property type="protein sequence ID" value="SEG02958.1"/>
    <property type="molecule type" value="Genomic_DNA"/>
</dbReference>
<dbReference type="PANTHER" id="PTHR35093">
    <property type="entry name" value="OUTER MEMBRANE PROTEIN NMB0088-RELATED"/>
    <property type="match status" value="1"/>
</dbReference>
<evidence type="ECO:0000256" key="4">
    <source>
        <dbReference type="ARBA" id="ARBA00022692"/>
    </source>
</evidence>
<evidence type="ECO:0000256" key="2">
    <source>
        <dbReference type="ARBA" id="ARBA00008163"/>
    </source>
</evidence>
<dbReference type="GO" id="GO:0009279">
    <property type="term" value="C:cell outer membrane"/>
    <property type="evidence" value="ECO:0007669"/>
    <property type="project" value="UniProtKB-SubCell"/>
</dbReference>
<keyword evidence="7" id="KW-0998">Cell outer membrane</keyword>
<dbReference type="Gene3D" id="2.40.160.60">
    <property type="entry name" value="Outer membrane protein transport protein (OMPP1/FadL/TodX)"/>
    <property type="match status" value="1"/>
</dbReference>
<evidence type="ECO:0000256" key="8">
    <source>
        <dbReference type="SAM" id="SignalP"/>
    </source>
</evidence>
<comment type="similarity">
    <text evidence="2">Belongs to the OmpP1/FadL family.</text>
</comment>